<evidence type="ECO:0000313" key="3">
    <source>
        <dbReference type="Proteomes" id="UP001054889"/>
    </source>
</evidence>
<feature type="domain" description="RNase H type-1" evidence="1">
    <location>
        <begin position="55"/>
        <end position="168"/>
    </location>
</feature>
<dbReference type="SUPFAM" id="SSF53098">
    <property type="entry name" value="Ribonuclease H-like"/>
    <property type="match status" value="1"/>
</dbReference>
<dbReference type="GO" id="GO:0004523">
    <property type="term" value="F:RNA-DNA hybrid ribonuclease activity"/>
    <property type="evidence" value="ECO:0007669"/>
    <property type="project" value="InterPro"/>
</dbReference>
<dbReference type="AlphaFoldDB" id="A0AAV5DVR8"/>
<dbReference type="EMBL" id="BQKI01000071">
    <property type="protein sequence ID" value="GJN14286.1"/>
    <property type="molecule type" value="Genomic_DNA"/>
</dbReference>
<reference evidence="2" key="2">
    <citation type="submission" date="2021-12" db="EMBL/GenBank/DDBJ databases">
        <title>Resequencing data analysis of finger millet.</title>
        <authorList>
            <person name="Hatakeyama M."/>
            <person name="Aluri S."/>
            <person name="Balachadran M.T."/>
            <person name="Sivarajan S.R."/>
            <person name="Poveda L."/>
            <person name="Shimizu-Inatsugi R."/>
            <person name="Schlapbach R."/>
            <person name="Sreeman S.M."/>
            <person name="Shimizu K.K."/>
        </authorList>
    </citation>
    <scope>NUCLEOTIDE SEQUENCE</scope>
</reference>
<dbReference type="Pfam" id="PF13456">
    <property type="entry name" value="RVT_3"/>
    <property type="match status" value="1"/>
</dbReference>
<gene>
    <name evidence="2" type="primary">gb01089</name>
    <name evidence="2" type="ORF">PR202_gb01089</name>
</gene>
<sequence>MVRKKTDCSRRERTTAIKIKCLNLGSDTKLQAKHEAFSCDKAGVAETPEGKLLINVDAGFCGDRGCGSTGAIIRDSNGGFIAAAYRFLPYVLDTPTAEACALKEGLELAKQIGCNKFILQTDCMAVVETIKEEGFSAIAAATIYEECFIVWRYMMEATIEHCHREANEGLANDVALLSNE</sequence>
<dbReference type="GO" id="GO:0003676">
    <property type="term" value="F:nucleic acid binding"/>
    <property type="evidence" value="ECO:0007669"/>
    <property type="project" value="InterPro"/>
</dbReference>
<evidence type="ECO:0000313" key="2">
    <source>
        <dbReference type="EMBL" id="GJN14286.1"/>
    </source>
</evidence>
<dbReference type="CDD" id="cd06222">
    <property type="entry name" value="RNase_H_like"/>
    <property type="match status" value="1"/>
</dbReference>
<dbReference type="Proteomes" id="UP001054889">
    <property type="component" value="Unassembled WGS sequence"/>
</dbReference>
<keyword evidence="3" id="KW-1185">Reference proteome</keyword>
<comment type="caution">
    <text evidence="2">The sequence shown here is derived from an EMBL/GenBank/DDBJ whole genome shotgun (WGS) entry which is preliminary data.</text>
</comment>
<organism evidence="2 3">
    <name type="scientific">Eleusine coracana subsp. coracana</name>
    <dbReference type="NCBI Taxonomy" id="191504"/>
    <lineage>
        <taxon>Eukaryota</taxon>
        <taxon>Viridiplantae</taxon>
        <taxon>Streptophyta</taxon>
        <taxon>Embryophyta</taxon>
        <taxon>Tracheophyta</taxon>
        <taxon>Spermatophyta</taxon>
        <taxon>Magnoliopsida</taxon>
        <taxon>Liliopsida</taxon>
        <taxon>Poales</taxon>
        <taxon>Poaceae</taxon>
        <taxon>PACMAD clade</taxon>
        <taxon>Chloridoideae</taxon>
        <taxon>Cynodonteae</taxon>
        <taxon>Eleusininae</taxon>
        <taxon>Eleusine</taxon>
    </lineage>
</organism>
<dbReference type="InterPro" id="IPR036397">
    <property type="entry name" value="RNaseH_sf"/>
</dbReference>
<name>A0AAV5DVR8_ELECO</name>
<dbReference type="InterPro" id="IPR044730">
    <property type="entry name" value="RNase_H-like_dom_plant"/>
</dbReference>
<accession>A0AAV5DVR8</accession>
<dbReference type="PANTHER" id="PTHR47074:SF11">
    <property type="entry name" value="REVERSE TRANSCRIPTASE-LIKE PROTEIN"/>
    <property type="match status" value="1"/>
</dbReference>
<dbReference type="Gene3D" id="3.30.420.10">
    <property type="entry name" value="Ribonuclease H-like superfamily/Ribonuclease H"/>
    <property type="match status" value="1"/>
</dbReference>
<dbReference type="InterPro" id="IPR052929">
    <property type="entry name" value="RNase_H-like_EbsB-rel"/>
</dbReference>
<proteinExistence type="predicted"/>
<evidence type="ECO:0000259" key="1">
    <source>
        <dbReference type="Pfam" id="PF13456"/>
    </source>
</evidence>
<dbReference type="PANTHER" id="PTHR47074">
    <property type="entry name" value="BNAC02G40300D PROTEIN"/>
    <property type="match status" value="1"/>
</dbReference>
<reference evidence="2" key="1">
    <citation type="journal article" date="2018" name="DNA Res.">
        <title>Multiple hybrid de novo genome assembly of finger millet, an orphan allotetraploid crop.</title>
        <authorList>
            <person name="Hatakeyama M."/>
            <person name="Aluri S."/>
            <person name="Balachadran M.T."/>
            <person name="Sivarajan S.R."/>
            <person name="Patrignani A."/>
            <person name="Gruter S."/>
            <person name="Poveda L."/>
            <person name="Shimizu-Inatsugi R."/>
            <person name="Baeten J."/>
            <person name="Francoijs K.J."/>
            <person name="Nataraja K.N."/>
            <person name="Reddy Y.A.N."/>
            <person name="Phadnis S."/>
            <person name="Ravikumar R.L."/>
            <person name="Schlapbach R."/>
            <person name="Sreeman S.M."/>
            <person name="Shimizu K.K."/>
        </authorList>
    </citation>
    <scope>NUCLEOTIDE SEQUENCE</scope>
</reference>
<dbReference type="InterPro" id="IPR012337">
    <property type="entry name" value="RNaseH-like_sf"/>
</dbReference>
<dbReference type="InterPro" id="IPR002156">
    <property type="entry name" value="RNaseH_domain"/>
</dbReference>
<protein>
    <recommendedName>
        <fullName evidence="1">RNase H type-1 domain-containing protein</fullName>
    </recommendedName>
</protein>